<proteinExistence type="predicted"/>
<dbReference type="Proteomes" id="UP000092627">
    <property type="component" value="Unassembled WGS sequence"/>
</dbReference>
<gene>
    <name evidence="2" type="ORF">MAQ5080_02851</name>
</gene>
<sequence>MSVRFRSLTAGTALALASVTAFAAGDHDHAHDHKPLHGGVVTEVRDVDYELVVQPAAAQLYLRDHGKQVNVSNTKAKLTLLTGSQKQEVQLTPAADGSRLEGSGTFAAAKGTKAVVQVERGGNTASARFVLP</sequence>
<dbReference type="RefSeq" id="WP_015912828.1">
    <property type="nucleotide sequence ID" value="NZ_FLOC01000018.1"/>
</dbReference>
<feature type="signal peptide" evidence="1">
    <location>
        <begin position="1"/>
        <end position="23"/>
    </location>
</feature>
<name>A0A1A8TN78_9GAMM</name>
<keyword evidence="3" id="KW-1185">Reference proteome</keyword>
<dbReference type="AlphaFoldDB" id="A0A1A8TN78"/>
<evidence type="ECO:0000313" key="3">
    <source>
        <dbReference type="Proteomes" id="UP000092627"/>
    </source>
</evidence>
<protein>
    <recommendedName>
        <fullName evidence="4">Nickel uptake substrate-specific transmembrane region</fullName>
    </recommendedName>
</protein>
<evidence type="ECO:0008006" key="4">
    <source>
        <dbReference type="Google" id="ProtNLM"/>
    </source>
</evidence>
<organism evidence="2 3">
    <name type="scientific">Marinomonas aquimarina</name>
    <dbReference type="NCBI Taxonomy" id="295068"/>
    <lineage>
        <taxon>Bacteria</taxon>
        <taxon>Pseudomonadati</taxon>
        <taxon>Pseudomonadota</taxon>
        <taxon>Gammaproteobacteria</taxon>
        <taxon>Oceanospirillales</taxon>
        <taxon>Oceanospirillaceae</taxon>
        <taxon>Marinomonas</taxon>
    </lineage>
</organism>
<accession>A0A1A8TN78</accession>
<reference evidence="2 3" key="1">
    <citation type="submission" date="2016-06" db="EMBL/GenBank/DDBJ databases">
        <authorList>
            <person name="Kjaerup R.B."/>
            <person name="Dalgaard T.S."/>
            <person name="Juul-Madsen H.R."/>
        </authorList>
    </citation>
    <scope>NUCLEOTIDE SEQUENCE [LARGE SCALE GENOMIC DNA]</scope>
    <source>
        <strain evidence="2 3">CECT 5080</strain>
    </source>
</reference>
<dbReference type="STRING" id="295068.MAQ5080_02851"/>
<keyword evidence="1" id="KW-0732">Signal</keyword>
<dbReference type="EMBL" id="FLOC01000018">
    <property type="protein sequence ID" value="SBS34393.1"/>
    <property type="molecule type" value="Genomic_DNA"/>
</dbReference>
<dbReference type="GeneID" id="92659825"/>
<dbReference type="OrthoDB" id="8592387at2"/>
<evidence type="ECO:0000256" key="1">
    <source>
        <dbReference type="SAM" id="SignalP"/>
    </source>
</evidence>
<feature type="chain" id="PRO_5008379161" description="Nickel uptake substrate-specific transmembrane region" evidence="1">
    <location>
        <begin position="24"/>
        <end position="132"/>
    </location>
</feature>
<evidence type="ECO:0000313" key="2">
    <source>
        <dbReference type="EMBL" id="SBS34393.1"/>
    </source>
</evidence>